<evidence type="ECO:0000256" key="1">
    <source>
        <dbReference type="ARBA" id="ARBA00000287"/>
    </source>
</evidence>
<feature type="transmembrane region" description="Helical" evidence="16">
    <location>
        <begin position="194"/>
        <end position="210"/>
    </location>
</feature>
<dbReference type="RefSeq" id="WP_345969695.1">
    <property type="nucleotide sequence ID" value="NZ_CP147920.1"/>
</dbReference>
<feature type="transmembrane region" description="Helical" evidence="16">
    <location>
        <begin position="7"/>
        <end position="29"/>
    </location>
</feature>
<keyword evidence="13" id="KW-1208">Phospholipid metabolism</keyword>
<evidence type="ECO:0000256" key="16">
    <source>
        <dbReference type="SAM" id="Phobius"/>
    </source>
</evidence>
<evidence type="ECO:0000313" key="18">
    <source>
        <dbReference type="Proteomes" id="UP001447842"/>
    </source>
</evidence>
<dbReference type="InterPro" id="IPR048254">
    <property type="entry name" value="CDP_ALCOHOL_P_TRANSF_CS"/>
</dbReference>
<dbReference type="EC" id="2.7.8.8" evidence="4"/>
<dbReference type="EMBL" id="CP147920">
    <property type="protein sequence ID" value="XAU14588.1"/>
    <property type="molecule type" value="Genomic_DNA"/>
</dbReference>
<dbReference type="Pfam" id="PF01066">
    <property type="entry name" value="CDP-OH_P_transf"/>
    <property type="match status" value="1"/>
</dbReference>
<evidence type="ECO:0000256" key="7">
    <source>
        <dbReference type="ARBA" id="ARBA00022679"/>
    </source>
</evidence>
<keyword evidence="10" id="KW-0443">Lipid metabolism</keyword>
<evidence type="ECO:0000256" key="2">
    <source>
        <dbReference type="ARBA" id="ARBA00004127"/>
    </source>
</evidence>
<dbReference type="Gene3D" id="1.20.120.1760">
    <property type="match status" value="1"/>
</dbReference>
<evidence type="ECO:0000256" key="10">
    <source>
        <dbReference type="ARBA" id="ARBA00023098"/>
    </source>
</evidence>
<name>A0ABZ3H9W3_9BACT</name>
<reference evidence="17 18" key="1">
    <citation type="submission" date="2024-03" db="EMBL/GenBank/DDBJ databases">
        <title>Sulfurimonas sp. HSL3-1.</title>
        <authorList>
            <person name="Wang S."/>
        </authorList>
    </citation>
    <scope>NUCLEOTIDE SEQUENCE [LARGE SCALE GENOMIC DNA]</scope>
    <source>
        <strain evidence="17 18">HSL3-1</strain>
    </source>
</reference>
<evidence type="ECO:0000256" key="6">
    <source>
        <dbReference type="ARBA" id="ARBA00022516"/>
    </source>
</evidence>
<keyword evidence="6" id="KW-0444">Lipid biosynthesis</keyword>
<protein>
    <recommendedName>
        <fullName evidence="5">CDP-diacylglycerol--serine O-phosphatidyltransferase</fullName>
        <ecNumber evidence="4">2.7.8.8</ecNumber>
    </recommendedName>
    <alternativeName>
        <fullName evidence="14">Phosphatidylserine synthase</fullName>
    </alternativeName>
</protein>
<keyword evidence="9 16" id="KW-1133">Transmembrane helix</keyword>
<dbReference type="InterPro" id="IPR050324">
    <property type="entry name" value="CDP-alcohol_PTase-I"/>
</dbReference>
<feature type="transmembrane region" description="Helical" evidence="16">
    <location>
        <begin position="97"/>
        <end position="115"/>
    </location>
</feature>
<evidence type="ECO:0000256" key="12">
    <source>
        <dbReference type="ARBA" id="ARBA00023209"/>
    </source>
</evidence>
<organism evidence="17 18">
    <name type="scientific">Sulfurimonas diazotrophicus</name>
    <dbReference type="NCBI Taxonomy" id="3131939"/>
    <lineage>
        <taxon>Bacteria</taxon>
        <taxon>Pseudomonadati</taxon>
        <taxon>Campylobacterota</taxon>
        <taxon>Epsilonproteobacteria</taxon>
        <taxon>Campylobacterales</taxon>
        <taxon>Sulfurimonadaceae</taxon>
        <taxon>Sulfurimonas</taxon>
    </lineage>
</organism>
<proteinExistence type="inferred from homology"/>
<feature type="transmembrane region" description="Helical" evidence="16">
    <location>
        <begin position="35"/>
        <end position="52"/>
    </location>
</feature>
<comment type="similarity">
    <text evidence="3 15">Belongs to the CDP-alcohol phosphatidyltransferase class-I family.</text>
</comment>
<evidence type="ECO:0000256" key="11">
    <source>
        <dbReference type="ARBA" id="ARBA00023136"/>
    </source>
</evidence>
<evidence type="ECO:0000256" key="5">
    <source>
        <dbReference type="ARBA" id="ARBA00017171"/>
    </source>
</evidence>
<accession>A0ABZ3H9W3</accession>
<keyword evidence="18" id="KW-1185">Reference proteome</keyword>
<evidence type="ECO:0000256" key="13">
    <source>
        <dbReference type="ARBA" id="ARBA00023264"/>
    </source>
</evidence>
<comment type="catalytic activity">
    <reaction evidence="1">
        <text>a CDP-1,2-diacyl-sn-glycerol + L-serine = a 1,2-diacyl-sn-glycero-3-phospho-L-serine + CMP + H(+)</text>
        <dbReference type="Rhea" id="RHEA:16913"/>
        <dbReference type="ChEBI" id="CHEBI:15378"/>
        <dbReference type="ChEBI" id="CHEBI:33384"/>
        <dbReference type="ChEBI" id="CHEBI:57262"/>
        <dbReference type="ChEBI" id="CHEBI:58332"/>
        <dbReference type="ChEBI" id="CHEBI:60377"/>
        <dbReference type="EC" id="2.7.8.8"/>
    </reaction>
</comment>
<feature type="transmembrane region" description="Helical" evidence="16">
    <location>
        <begin position="127"/>
        <end position="148"/>
    </location>
</feature>
<dbReference type="GO" id="GO:0003882">
    <property type="term" value="F:CDP-diacylglycerol-serine O-phosphatidyltransferase activity"/>
    <property type="evidence" value="ECO:0007669"/>
    <property type="project" value="UniProtKB-EC"/>
</dbReference>
<evidence type="ECO:0000256" key="9">
    <source>
        <dbReference type="ARBA" id="ARBA00022989"/>
    </source>
</evidence>
<dbReference type="InterPro" id="IPR000462">
    <property type="entry name" value="CDP-OH_P_trans"/>
</dbReference>
<evidence type="ECO:0000256" key="4">
    <source>
        <dbReference type="ARBA" id="ARBA00013174"/>
    </source>
</evidence>
<feature type="transmembrane region" description="Helical" evidence="16">
    <location>
        <begin position="73"/>
        <end position="91"/>
    </location>
</feature>
<keyword evidence="7 15" id="KW-0808">Transferase</keyword>
<feature type="transmembrane region" description="Helical" evidence="16">
    <location>
        <begin position="154"/>
        <end position="173"/>
    </location>
</feature>
<evidence type="ECO:0000313" key="17">
    <source>
        <dbReference type="EMBL" id="XAU14588.1"/>
    </source>
</evidence>
<keyword evidence="12" id="KW-0594">Phospholipid biosynthesis</keyword>
<evidence type="ECO:0000256" key="3">
    <source>
        <dbReference type="ARBA" id="ARBA00010441"/>
    </source>
</evidence>
<comment type="subcellular location">
    <subcellularLocation>
        <location evidence="2">Endomembrane system</location>
        <topology evidence="2">Multi-pass membrane protein</topology>
    </subcellularLocation>
</comment>
<dbReference type="Proteomes" id="UP001447842">
    <property type="component" value="Chromosome"/>
</dbReference>
<dbReference type="PANTHER" id="PTHR14269:SF61">
    <property type="entry name" value="CDP-DIACYLGLYCEROL--SERINE O-PHOSPHATIDYLTRANSFERASE"/>
    <property type="match status" value="1"/>
</dbReference>
<keyword evidence="11 16" id="KW-0472">Membrane</keyword>
<gene>
    <name evidence="17" type="primary">pssA</name>
    <name evidence="17" type="ORF">WCY31_10075</name>
</gene>
<evidence type="ECO:0000256" key="8">
    <source>
        <dbReference type="ARBA" id="ARBA00022692"/>
    </source>
</evidence>
<keyword evidence="8 16" id="KW-0812">Transmembrane</keyword>
<evidence type="ECO:0000256" key="14">
    <source>
        <dbReference type="ARBA" id="ARBA00032361"/>
    </source>
</evidence>
<dbReference type="InterPro" id="IPR043130">
    <property type="entry name" value="CDP-OH_PTrfase_TM_dom"/>
</dbReference>
<dbReference type="InterPro" id="IPR004533">
    <property type="entry name" value="CDP-diaglyc--ser_O-PTrfase"/>
</dbReference>
<dbReference type="PANTHER" id="PTHR14269">
    <property type="entry name" value="CDP-DIACYLGLYCEROL--GLYCEROL-3-PHOSPHATE 3-PHOSPHATIDYLTRANSFERASE-RELATED"/>
    <property type="match status" value="1"/>
</dbReference>
<feature type="transmembrane region" description="Helical" evidence="16">
    <location>
        <begin position="216"/>
        <end position="233"/>
    </location>
</feature>
<dbReference type="PROSITE" id="PS00379">
    <property type="entry name" value="CDP_ALCOHOL_P_TRANSF"/>
    <property type="match status" value="1"/>
</dbReference>
<dbReference type="NCBIfam" id="TIGR00473">
    <property type="entry name" value="pssA"/>
    <property type="match status" value="1"/>
</dbReference>
<evidence type="ECO:0000256" key="15">
    <source>
        <dbReference type="RuleBase" id="RU003750"/>
    </source>
</evidence>
<sequence length="248" mass="27431">MAAPSRSLAFLLPNLFTAASIFAGVYSMIAATQGRFGFAAWMILLSLIFDGLDGRVARLTNTCSRFGAEFDSLADIIAFGAAPAMLIYLYAGHEYGRFGVLVSALFVIFGAIRLARFNVMTAQTEPSVFIGVPIPTAATFSAVLVLLFTKYGGHAAYGWIILAGALVTALLMVSNIRYPSFKKIDMHAMHVKRVLVALLVAASLIFLYPIEGVALMFTIYILYGPLRATWFFYQRYTLLRKYRHRHKK</sequence>